<evidence type="ECO:0000313" key="2">
    <source>
        <dbReference type="EMBL" id="WEL19394.1"/>
    </source>
</evidence>
<dbReference type="Proteomes" id="UP001218034">
    <property type="component" value="Chromosome"/>
</dbReference>
<keyword evidence="1" id="KW-0472">Membrane</keyword>
<feature type="transmembrane region" description="Helical" evidence="1">
    <location>
        <begin position="121"/>
        <end position="140"/>
    </location>
</feature>
<reference evidence="2 3" key="1">
    <citation type="submission" date="2022-09" db="EMBL/GenBank/DDBJ databases">
        <title>Xylan utilization by haloarchaea-nanohaloarchaea associations.</title>
        <authorList>
            <person name="Yakimov M."/>
        </authorList>
    </citation>
    <scope>NUCLEOTIDE SEQUENCE [LARGE SCALE GENOMIC DNA]</scope>
    <source>
        <strain evidence="2 3">SVXNc</strain>
    </source>
</reference>
<feature type="transmembrane region" description="Helical" evidence="1">
    <location>
        <begin position="52"/>
        <end position="75"/>
    </location>
</feature>
<protein>
    <submittedName>
        <fullName evidence="2">Uncharacterized protein</fullName>
    </submittedName>
</protein>
<dbReference type="EMBL" id="CP104395">
    <property type="protein sequence ID" value="WEL19394.1"/>
    <property type="molecule type" value="Genomic_DNA"/>
</dbReference>
<sequence>MAFRGFVRLLKEKIDSITEEQARNANLVFSTTAGLIYFWLAFNMNLLGPMAFLAPILVAAAFDWSTVYFVHSGVLSGTLTKIMSEENADSFMKMHLWPGMVGYLLLVGFSVSLFFTRIEPLYYGHLAGWTVMYLSGLYPYSKLR</sequence>
<organism evidence="2 3">
    <name type="scientific">Candidatus Nanohalococcus occultus</name>
    <dbReference type="NCBI Taxonomy" id="2978047"/>
    <lineage>
        <taxon>Archaea</taxon>
        <taxon>Candidatus Nanohalarchaeota</taxon>
        <taxon>Candidatus Nanohalarchaeota incertae sedis</taxon>
        <taxon>Candidatus Nanohalococcus</taxon>
    </lineage>
</organism>
<keyword evidence="1" id="KW-1133">Transmembrane helix</keyword>
<feature type="transmembrane region" description="Helical" evidence="1">
    <location>
        <begin position="21"/>
        <end position="40"/>
    </location>
</feature>
<gene>
    <name evidence="2" type="ORF">SVXNc_0370</name>
</gene>
<evidence type="ECO:0000256" key="1">
    <source>
        <dbReference type="SAM" id="Phobius"/>
    </source>
</evidence>
<feature type="transmembrane region" description="Helical" evidence="1">
    <location>
        <begin position="96"/>
        <end position="115"/>
    </location>
</feature>
<accession>A0ABY8CDV3</accession>
<proteinExistence type="predicted"/>
<name>A0ABY8CDV3_9ARCH</name>
<keyword evidence="3" id="KW-1185">Reference proteome</keyword>
<keyword evidence="1" id="KW-0812">Transmembrane</keyword>
<evidence type="ECO:0000313" key="3">
    <source>
        <dbReference type="Proteomes" id="UP001218034"/>
    </source>
</evidence>